<dbReference type="PATRIC" id="fig|44252.3.peg.495"/>
<comment type="caution">
    <text evidence="6">The sequence shown here is derived from an EMBL/GenBank/DDBJ whole genome shotgun (WGS) entry which is preliminary data.</text>
</comment>
<dbReference type="Proteomes" id="UP000029278">
    <property type="component" value="Unassembled WGS sequence"/>
</dbReference>
<dbReference type="SUPFAM" id="SSF46689">
    <property type="entry name" value="Homeodomain-like"/>
    <property type="match status" value="1"/>
</dbReference>
<sequence length="286" mass="32524">MTKYLDYMISPHPIRVFNPVVDASKRKIRSLTVVNAGHLPGRTMRRVQAKFSYWAFVVITGGGGYYQVDGGEKQKVPAGSWFCLFPGAEFNYGPHADGYWDEYYFTVEGERVGEWLGSWLQHPAQVQKAAIDDSAVNRMEMMFMLLESGVPSNLDRASLLLEAFLYELVAQADQAETGNRGRFVLKVIEDISGSLYARREPEELAARHHISVSTLRRIVHEYTGYPLNEFIHRLKVAEAKNILLNTEMSIKEIGEALGYHDMFYFSRVFKRITGHSPSGYRNRGGQ</sequence>
<evidence type="ECO:0000256" key="3">
    <source>
        <dbReference type="ARBA" id="ARBA00023163"/>
    </source>
</evidence>
<evidence type="ECO:0000256" key="2">
    <source>
        <dbReference type="ARBA" id="ARBA00023125"/>
    </source>
</evidence>
<dbReference type="OrthoDB" id="9803764at2"/>
<dbReference type="InterPro" id="IPR020449">
    <property type="entry name" value="Tscrpt_reg_AraC-type_HTH"/>
</dbReference>
<accession>A0A090ZJM0</accession>
<dbReference type="GeneID" id="77009881"/>
<keyword evidence="7" id="KW-1185">Reference proteome</keyword>
<dbReference type="SUPFAM" id="SSF51215">
    <property type="entry name" value="Regulatory protein AraC"/>
    <property type="match status" value="1"/>
</dbReference>
<dbReference type="RefSeq" id="WP_036626597.1">
    <property type="nucleotide sequence ID" value="NZ_JAKOBR010000052.1"/>
</dbReference>
<feature type="transmembrane region" description="Helical" evidence="4">
    <location>
        <begin position="51"/>
        <end position="68"/>
    </location>
</feature>
<dbReference type="SMART" id="SM00342">
    <property type="entry name" value="HTH_ARAC"/>
    <property type="match status" value="1"/>
</dbReference>
<dbReference type="Pfam" id="PF12833">
    <property type="entry name" value="HTH_18"/>
    <property type="match status" value="1"/>
</dbReference>
<dbReference type="HOGENOM" id="CLU_064492_0_0_9"/>
<feature type="domain" description="HTH araC/xylS-type" evidence="5">
    <location>
        <begin position="185"/>
        <end position="283"/>
    </location>
</feature>
<dbReference type="PANTHER" id="PTHR43280:SF2">
    <property type="entry name" value="HTH-TYPE TRANSCRIPTIONAL REGULATOR EXSA"/>
    <property type="match status" value="1"/>
</dbReference>
<dbReference type="PANTHER" id="PTHR43280">
    <property type="entry name" value="ARAC-FAMILY TRANSCRIPTIONAL REGULATOR"/>
    <property type="match status" value="1"/>
</dbReference>
<dbReference type="PRINTS" id="PR00032">
    <property type="entry name" value="HTHARAC"/>
</dbReference>
<dbReference type="EMBL" id="JMQA01000008">
    <property type="protein sequence ID" value="KFN11534.1"/>
    <property type="molecule type" value="Genomic_DNA"/>
</dbReference>
<dbReference type="GO" id="GO:0003700">
    <property type="term" value="F:DNA-binding transcription factor activity"/>
    <property type="evidence" value="ECO:0007669"/>
    <property type="project" value="InterPro"/>
</dbReference>
<evidence type="ECO:0000313" key="6">
    <source>
        <dbReference type="EMBL" id="KFN11534.1"/>
    </source>
</evidence>
<keyword evidence="4" id="KW-0472">Membrane</keyword>
<gene>
    <name evidence="6" type="ORF">DJ90_3690</name>
</gene>
<evidence type="ECO:0000256" key="4">
    <source>
        <dbReference type="SAM" id="Phobius"/>
    </source>
</evidence>
<dbReference type="Gene3D" id="1.10.10.60">
    <property type="entry name" value="Homeodomain-like"/>
    <property type="match status" value="1"/>
</dbReference>
<dbReference type="PROSITE" id="PS01124">
    <property type="entry name" value="HTH_ARAC_FAMILY_2"/>
    <property type="match status" value="1"/>
</dbReference>
<keyword evidence="4" id="KW-1133">Transmembrane helix</keyword>
<evidence type="ECO:0000259" key="5">
    <source>
        <dbReference type="PROSITE" id="PS01124"/>
    </source>
</evidence>
<name>A0A090ZJM0_PAEMA</name>
<proteinExistence type="predicted"/>
<keyword evidence="4" id="KW-0812">Transmembrane</keyword>
<protein>
    <submittedName>
        <fullName evidence="6">Helix-turn-helix domain protein</fullName>
    </submittedName>
</protein>
<dbReference type="InterPro" id="IPR009057">
    <property type="entry name" value="Homeodomain-like_sf"/>
</dbReference>
<keyword evidence="3" id="KW-0804">Transcription</keyword>
<keyword evidence="1" id="KW-0805">Transcription regulation</keyword>
<reference evidence="6 7" key="1">
    <citation type="submission" date="2014-04" db="EMBL/GenBank/DDBJ databases">
        <authorList>
            <person name="Bishop-Lilly K.A."/>
            <person name="Broomall S.M."/>
            <person name="Chain P.S."/>
            <person name="Chertkov O."/>
            <person name="Coyne S.R."/>
            <person name="Daligault H.E."/>
            <person name="Davenport K.W."/>
            <person name="Erkkila T."/>
            <person name="Frey K.G."/>
            <person name="Gibbons H.S."/>
            <person name="Gu W."/>
            <person name="Jaissle J."/>
            <person name="Johnson S.L."/>
            <person name="Koroleva G.I."/>
            <person name="Ladner J.T."/>
            <person name="Lo C.-C."/>
            <person name="Minogue T.D."/>
            <person name="Munk C."/>
            <person name="Palacios G.F."/>
            <person name="Redden C.L."/>
            <person name="Rosenzweig C.N."/>
            <person name="Scholz M.B."/>
            <person name="Teshima H."/>
            <person name="Xu Y."/>
        </authorList>
    </citation>
    <scope>NUCLEOTIDE SEQUENCE [LARGE SCALE GENOMIC DNA]</scope>
    <source>
        <strain evidence="6 7">8244</strain>
    </source>
</reference>
<dbReference type="AlphaFoldDB" id="A0A090ZJM0"/>
<evidence type="ECO:0000313" key="7">
    <source>
        <dbReference type="Proteomes" id="UP000029278"/>
    </source>
</evidence>
<dbReference type="InterPro" id="IPR018060">
    <property type="entry name" value="HTH_AraC"/>
</dbReference>
<dbReference type="PROSITE" id="PS00041">
    <property type="entry name" value="HTH_ARAC_FAMILY_1"/>
    <property type="match status" value="1"/>
</dbReference>
<keyword evidence="2" id="KW-0238">DNA-binding</keyword>
<dbReference type="Pfam" id="PF02311">
    <property type="entry name" value="AraC_binding"/>
    <property type="match status" value="1"/>
</dbReference>
<evidence type="ECO:0000256" key="1">
    <source>
        <dbReference type="ARBA" id="ARBA00023015"/>
    </source>
</evidence>
<dbReference type="GO" id="GO:0043565">
    <property type="term" value="F:sequence-specific DNA binding"/>
    <property type="evidence" value="ECO:0007669"/>
    <property type="project" value="InterPro"/>
</dbReference>
<dbReference type="STRING" id="44252.DJ90_3690"/>
<organism evidence="6 7">
    <name type="scientific">Paenibacillus macerans</name>
    <name type="common">Bacillus macerans</name>
    <dbReference type="NCBI Taxonomy" id="44252"/>
    <lineage>
        <taxon>Bacteria</taxon>
        <taxon>Bacillati</taxon>
        <taxon>Bacillota</taxon>
        <taxon>Bacilli</taxon>
        <taxon>Bacillales</taxon>
        <taxon>Paenibacillaceae</taxon>
        <taxon>Paenibacillus</taxon>
    </lineage>
</organism>
<dbReference type="InterPro" id="IPR018062">
    <property type="entry name" value="HTH_AraC-typ_CS"/>
</dbReference>
<dbReference type="InterPro" id="IPR003313">
    <property type="entry name" value="AraC-bd"/>
</dbReference>
<dbReference type="InterPro" id="IPR037923">
    <property type="entry name" value="HTH-like"/>
</dbReference>